<organism evidence="1 2">
    <name type="scientific">Kushneria pakistanensis</name>
    <dbReference type="NCBI Taxonomy" id="1508770"/>
    <lineage>
        <taxon>Bacteria</taxon>
        <taxon>Pseudomonadati</taxon>
        <taxon>Pseudomonadota</taxon>
        <taxon>Gammaproteobacteria</taxon>
        <taxon>Oceanospirillales</taxon>
        <taxon>Halomonadaceae</taxon>
        <taxon>Kushneria</taxon>
    </lineage>
</organism>
<protein>
    <submittedName>
        <fullName evidence="1">Uncharacterized protein</fullName>
    </submittedName>
</protein>
<accession>A0ABQ3FP94</accession>
<evidence type="ECO:0000313" key="2">
    <source>
        <dbReference type="Proteomes" id="UP000604243"/>
    </source>
</evidence>
<dbReference type="Proteomes" id="UP000604243">
    <property type="component" value="Unassembled WGS sequence"/>
</dbReference>
<reference evidence="2" key="1">
    <citation type="journal article" date="2019" name="Int. J. Syst. Evol. Microbiol.">
        <title>The Global Catalogue of Microorganisms (GCM) 10K type strain sequencing project: providing services to taxonomists for standard genome sequencing and annotation.</title>
        <authorList>
            <consortium name="The Broad Institute Genomics Platform"/>
            <consortium name="The Broad Institute Genome Sequencing Center for Infectious Disease"/>
            <person name="Wu L."/>
            <person name="Ma J."/>
        </authorList>
    </citation>
    <scope>NUCLEOTIDE SEQUENCE [LARGE SCALE GENOMIC DNA]</scope>
    <source>
        <strain evidence="2">KCTC 42082</strain>
    </source>
</reference>
<evidence type="ECO:0000313" key="1">
    <source>
        <dbReference type="EMBL" id="GHC31912.1"/>
    </source>
</evidence>
<name>A0ABQ3FP94_9GAMM</name>
<comment type="caution">
    <text evidence="1">The sequence shown here is derived from an EMBL/GenBank/DDBJ whole genome shotgun (WGS) entry which is preliminary data.</text>
</comment>
<proteinExistence type="predicted"/>
<dbReference type="EMBL" id="BMZM01000004">
    <property type="protein sequence ID" value="GHC31912.1"/>
    <property type="molecule type" value="Genomic_DNA"/>
</dbReference>
<keyword evidence="2" id="KW-1185">Reference proteome</keyword>
<gene>
    <name evidence="1" type="ORF">GCM10010082_27780</name>
</gene>
<sequence>MSGTNGLRAAWCSHSMVAHSNIAPGAMGCKPFIGLIAPAGFAINEDTDASTHNMAIDGRLAAALDTLVDIVSERR</sequence>